<name>A0A507E2Y2_9FUNG</name>
<comment type="caution">
    <text evidence="2">The sequence shown here is derived from an EMBL/GenBank/DDBJ whole genome shotgun (WGS) entry which is preliminary data.</text>
</comment>
<feature type="region of interest" description="Disordered" evidence="1">
    <location>
        <begin position="121"/>
        <end position="145"/>
    </location>
</feature>
<dbReference type="EMBL" id="QEAQ01000041">
    <property type="protein sequence ID" value="TPX58101.1"/>
    <property type="molecule type" value="Genomic_DNA"/>
</dbReference>
<protein>
    <submittedName>
        <fullName evidence="2">Uncharacterized protein</fullName>
    </submittedName>
</protein>
<dbReference type="Proteomes" id="UP000318582">
    <property type="component" value="Unassembled WGS sequence"/>
</dbReference>
<proteinExistence type="predicted"/>
<gene>
    <name evidence="2" type="ORF">PhCBS80983_g03345</name>
</gene>
<feature type="compositionally biased region" description="Polar residues" evidence="1">
    <location>
        <begin position="121"/>
        <end position="142"/>
    </location>
</feature>
<feature type="region of interest" description="Disordered" evidence="1">
    <location>
        <begin position="30"/>
        <end position="64"/>
    </location>
</feature>
<accession>A0A507E2Y2</accession>
<organism evidence="2 3">
    <name type="scientific">Powellomyces hirtus</name>
    <dbReference type="NCBI Taxonomy" id="109895"/>
    <lineage>
        <taxon>Eukaryota</taxon>
        <taxon>Fungi</taxon>
        <taxon>Fungi incertae sedis</taxon>
        <taxon>Chytridiomycota</taxon>
        <taxon>Chytridiomycota incertae sedis</taxon>
        <taxon>Chytridiomycetes</taxon>
        <taxon>Spizellomycetales</taxon>
        <taxon>Powellomycetaceae</taxon>
        <taxon>Powellomyces</taxon>
    </lineage>
</organism>
<keyword evidence="3" id="KW-1185">Reference proteome</keyword>
<evidence type="ECO:0000256" key="1">
    <source>
        <dbReference type="SAM" id="MobiDB-lite"/>
    </source>
</evidence>
<evidence type="ECO:0000313" key="3">
    <source>
        <dbReference type="Proteomes" id="UP000318582"/>
    </source>
</evidence>
<sequence>MPSTSRALAALYAFHADTPPNSLFAHSMAEAQAAAAGHHHQRQPTRQPTTTPPRPRVAVAKPSMPMNHHGAEAQVASMYTSDDGVAAAPDSVNEDVVNEAVVEWEKAKHGRTNNNTVYTTHSRVAPQPSTGKLPQPASTRGSETAREQALMKEMYGRITAAGAADAEGMLDVLLREAKAIHGESKGRTGRDAVRAKL</sequence>
<reference evidence="2 3" key="1">
    <citation type="journal article" date="2019" name="Sci. Rep.">
        <title>Comparative genomics of chytrid fungi reveal insights into the obligate biotrophic and pathogenic lifestyle of Synchytrium endobioticum.</title>
        <authorList>
            <person name="van de Vossenberg B.T.L.H."/>
            <person name="Warris S."/>
            <person name="Nguyen H.D.T."/>
            <person name="van Gent-Pelzer M.P.E."/>
            <person name="Joly D.L."/>
            <person name="van de Geest H.C."/>
            <person name="Bonants P.J.M."/>
            <person name="Smith D.S."/>
            <person name="Levesque C.A."/>
            <person name="van der Lee T.A.J."/>
        </authorList>
    </citation>
    <scope>NUCLEOTIDE SEQUENCE [LARGE SCALE GENOMIC DNA]</scope>
    <source>
        <strain evidence="2 3">CBS 809.83</strain>
    </source>
</reference>
<evidence type="ECO:0000313" key="2">
    <source>
        <dbReference type="EMBL" id="TPX58101.1"/>
    </source>
</evidence>
<dbReference type="AlphaFoldDB" id="A0A507E2Y2"/>